<evidence type="ECO:0000313" key="4">
    <source>
        <dbReference type="Proteomes" id="UP000565205"/>
    </source>
</evidence>
<dbReference type="AlphaFoldDB" id="A0A839UZN5"/>
<evidence type="ECO:0000313" key="3">
    <source>
        <dbReference type="Proteomes" id="UP000557688"/>
    </source>
</evidence>
<dbReference type="Pfam" id="PF05494">
    <property type="entry name" value="MlaC"/>
    <property type="match status" value="1"/>
</dbReference>
<accession>A0A839UZN5</accession>
<dbReference type="RefSeq" id="WP_176621884.1">
    <property type="nucleotide sequence ID" value="NZ_JABXXQ010000016.1"/>
</dbReference>
<reference evidence="1 3" key="2">
    <citation type="submission" date="2020-08" db="EMBL/GenBank/DDBJ databases">
        <title>Genomic Encyclopedia of Type Strains, Phase III (KMG-III): the genomes of soil and plant-associated and newly described type strains.</title>
        <authorList>
            <person name="Whitman W."/>
        </authorList>
    </citation>
    <scope>NUCLEOTIDE SEQUENCE [LARGE SCALE GENOMIC DNA]</scope>
    <source>
        <strain evidence="1 3">CECT 8088</strain>
    </source>
</reference>
<dbReference type="InterPro" id="IPR042245">
    <property type="entry name" value="Tgt2/MlaC_sf"/>
</dbReference>
<comment type="caution">
    <text evidence="1">The sequence shown here is derived from an EMBL/GenBank/DDBJ whole genome shotgun (WGS) entry which is preliminary data.</text>
</comment>
<dbReference type="Gene3D" id="3.10.450.710">
    <property type="entry name" value="Tgt2/MlaC"/>
    <property type="match status" value="1"/>
</dbReference>
<reference evidence="2 4" key="1">
    <citation type="submission" date="2020-06" db="EMBL/GenBank/DDBJ databases">
        <title>Description of novel acetic acid bacteria.</title>
        <authorList>
            <person name="Sombolestani A."/>
        </authorList>
    </citation>
    <scope>NUCLEOTIDE SEQUENCE [LARGE SCALE GENOMIC DNA]</scope>
    <source>
        <strain evidence="2 4">LMG 26838</strain>
    </source>
</reference>
<evidence type="ECO:0000313" key="2">
    <source>
        <dbReference type="EMBL" id="NVN29156.1"/>
    </source>
</evidence>
<keyword evidence="3" id="KW-1185">Reference proteome</keyword>
<dbReference type="EMBL" id="JACHXV010000005">
    <property type="protein sequence ID" value="MBB3173853.1"/>
    <property type="molecule type" value="Genomic_DNA"/>
</dbReference>
<evidence type="ECO:0000313" key="1">
    <source>
        <dbReference type="EMBL" id="MBB3173853.1"/>
    </source>
</evidence>
<name>A0A839UZN5_9PROT</name>
<proteinExistence type="predicted"/>
<organism evidence="1 3">
    <name type="scientific">Endobacter medicaginis</name>
    <dbReference type="NCBI Taxonomy" id="1181271"/>
    <lineage>
        <taxon>Bacteria</taxon>
        <taxon>Pseudomonadati</taxon>
        <taxon>Pseudomonadota</taxon>
        <taxon>Alphaproteobacteria</taxon>
        <taxon>Acetobacterales</taxon>
        <taxon>Acetobacteraceae</taxon>
        <taxon>Endobacter</taxon>
    </lineage>
</organism>
<dbReference type="Proteomes" id="UP000557688">
    <property type="component" value="Unassembled WGS sequence"/>
</dbReference>
<gene>
    <name evidence="1" type="ORF">FHR90_001685</name>
    <name evidence="2" type="ORF">HUK83_02200</name>
</gene>
<dbReference type="InterPro" id="IPR008869">
    <property type="entry name" value="MlaC/ttg2D"/>
</dbReference>
<sequence>MRLPRLLRCAIVLGAGAGGLALVGAPGLFCAPALAAESADAVTAPLQALSAGLAKAEKLSDYKARVAIVGPLIDRAFDLPAVLKASVGLRYNSIPADQKQELLTAFHDFTVARYLSNFAAGSDTGLEVHDATPYAAIPGAQLVHTQITSGGSGTDVNYVVHQGPTGWQATDVLLDGTISQVAVQRSDFTAQFAQGGAPALIAGLKKKVAALSGS</sequence>
<dbReference type="Proteomes" id="UP000565205">
    <property type="component" value="Unassembled WGS sequence"/>
</dbReference>
<protein>
    <submittedName>
        <fullName evidence="2">ABC transporter substrate-binding protein</fullName>
    </submittedName>
    <submittedName>
        <fullName evidence="1">Phospholipid transport system substrate-binding protein</fullName>
    </submittedName>
</protein>
<dbReference type="EMBL" id="JABXXQ010000016">
    <property type="protein sequence ID" value="NVN29156.1"/>
    <property type="molecule type" value="Genomic_DNA"/>
</dbReference>